<protein>
    <submittedName>
        <fullName evidence="1">Uncharacterized protein</fullName>
    </submittedName>
</protein>
<dbReference type="EMBL" id="AP025635">
    <property type="protein sequence ID" value="BDG67195.1"/>
    <property type="molecule type" value="Genomic_DNA"/>
</dbReference>
<keyword evidence="2" id="KW-1185">Reference proteome</keyword>
<accession>A0ABN6NLU4</accession>
<name>A0ABN6NLU4_9ENTE</name>
<evidence type="ECO:0000313" key="2">
    <source>
        <dbReference type="Proteomes" id="UP000831692"/>
    </source>
</evidence>
<reference evidence="1 2" key="1">
    <citation type="submission" date="2022-03" db="EMBL/GenBank/DDBJ databases">
        <title>Complete genome sequence of Enterococcus innesii DB-1.</title>
        <authorList>
            <person name="Fukuda D."/>
            <person name="Nolasco-Hipolito C."/>
        </authorList>
    </citation>
    <scope>NUCLEOTIDE SEQUENCE [LARGE SCALE GENOMIC DNA]</scope>
    <source>
        <strain evidence="1 2">DB-1</strain>
    </source>
</reference>
<proteinExistence type="predicted"/>
<evidence type="ECO:0000313" key="1">
    <source>
        <dbReference type="EMBL" id="BDG67195.1"/>
    </source>
</evidence>
<gene>
    <name evidence="1" type="ORF">ENLAB_07590</name>
</gene>
<organism evidence="1 2">
    <name type="scientific">Enterococcus innesii</name>
    <dbReference type="NCBI Taxonomy" id="2839759"/>
    <lineage>
        <taxon>Bacteria</taxon>
        <taxon>Bacillati</taxon>
        <taxon>Bacillota</taxon>
        <taxon>Bacilli</taxon>
        <taxon>Lactobacillales</taxon>
        <taxon>Enterococcaceae</taxon>
        <taxon>Enterococcus</taxon>
    </lineage>
</organism>
<dbReference type="Proteomes" id="UP000831692">
    <property type="component" value="Chromosome"/>
</dbReference>
<sequence length="56" mass="6591">MKAGSVFSWLLFSRFVTFKKKRKDANGDIQYIVNGSIFYLNEAQYVVFTFLRDCVK</sequence>